<reference evidence="1 2" key="1">
    <citation type="submission" date="2008-10" db="EMBL/GenBank/DDBJ databases">
        <title>Genome sequence of Clostridium botulinum A2 Kyoto.</title>
        <authorList>
            <person name="Shrivastava S."/>
            <person name="Brinkac L.M."/>
            <person name="Brown J.L."/>
            <person name="Bruce D."/>
            <person name="Detter C.C."/>
            <person name="Johnson E.A."/>
            <person name="Munk C.A."/>
            <person name="Smith L.A."/>
            <person name="Smith T.J."/>
            <person name="Sutton G."/>
            <person name="Brettin T.S."/>
        </authorList>
    </citation>
    <scope>NUCLEOTIDE SEQUENCE [LARGE SCALE GENOMIC DNA]</scope>
    <source>
        <strain evidence="2">Kyoto / Type A2</strain>
    </source>
</reference>
<dbReference type="HOGENOM" id="CLU_3249377_0_0_9"/>
<dbReference type="EMBL" id="CP001581">
    <property type="protein sequence ID" value="ACO85688.1"/>
    <property type="molecule type" value="Genomic_DNA"/>
</dbReference>
<sequence length="42" mass="4845">MSYSTSSITKKVLRRQEIAQNTVKKHKVIKPYALENILNISL</sequence>
<proteinExistence type="predicted"/>
<dbReference type="Proteomes" id="UP000001374">
    <property type="component" value="Chromosome"/>
</dbReference>
<organism evidence="1 2">
    <name type="scientific">Clostridium botulinum (strain Kyoto / Type A2)</name>
    <dbReference type="NCBI Taxonomy" id="536232"/>
    <lineage>
        <taxon>Bacteria</taxon>
        <taxon>Bacillati</taxon>
        <taxon>Bacillota</taxon>
        <taxon>Clostridia</taxon>
        <taxon>Eubacteriales</taxon>
        <taxon>Clostridiaceae</taxon>
        <taxon>Clostridium</taxon>
    </lineage>
</organism>
<dbReference type="KEGG" id="cby:CLM_0890"/>
<evidence type="ECO:0000313" key="2">
    <source>
        <dbReference type="Proteomes" id="UP000001374"/>
    </source>
</evidence>
<name>C1FU36_CLOBJ</name>
<dbReference type="AlphaFoldDB" id="C1FU36"/>
<accession>C1FU36</accession>
<evidence type="ECO:0000313" key="1">
    <source>
        <dbReference type="EMBL" id="ACO85688.1"/>
    </source>
</evidence>
<protein>
    <submittedName>
        <fullName evidence="1">Uncharacterized protein</fullName>
    </submittedName>
</protein>
<gene>
    <name evidence="1" type="ordered locus">CLM_0890</name>
</gene>